<evidence type="ECO:0000256" key="1">
    <source>
        <dbReference type="ARBA" id="ARBA00010396"/>
    </source>
</evidence>
<evidence type="ECO:0000256" key="5">
    <source>
        <dbReference type="ARBA" id="ARBA00022679"/>
    </source>
</evidence>
<dbReference type="NCBIfam" id="TIGR00006">
    <property type="entry name" value="16S rRNA (cytosine(1402)-N(4))-methyltransferase RsmH"/>
    <property type="match status" value="1"/>
</dbReference>
<dbReference type="PANTHER" id="PTHR11265">
    <property type="entry name" value="S-ADENOSYL-METHYLTRANSFERASE MRAW"/>
    <property type="match status" value="1"/>
</dbReference>
<evidence type="ECO:0000256" key="2">
    <source>
        <dbReference type="ARBA" id="ARBA00022490"/>
    </source>
</evidence>
<comment type="subcellular location">
    <subcellularLocation>
        <location evidence="7">Cytoplasm</location>
    </subcellularLocation>
</comment>
<gene>
    <name evidence="7 8" type="primary">rsmH</name>
    <name evidence="9" type="ORF">HT99x_005110</name>
    <name evidence="8" type="ORF">HT99x_02717</name>
</gene>
<dbReference type="AlphaFoldDB" id="A0A0Q9YQQ2"/>
<keyword evidence="5 7" id="KW-0808">Transferase</keyword>
<evidence type="ECO:0000256" key="6">
    <source>
        <dbReference type="ARBA" id="ARBA00022691"/>
    </source>
</evidence>
<proteinExistence type="inferred from homology"/>
<evidence type="ECO:0000313" key="9">
    <source>
        <dbReference type="EMBL" id="MCS5710799.1"/>
    </source>
</evidence>
<dbReference type="InterPro" id="IPR023397">
    <property type="entry name" value="SAM-dep_MeTrfase_MraW_recog"/>
</dbReference>
<keyword evidence="3 7" id="KW-0698">rRNA processing</keyword>
<evidence type="ECO:0000256" key="3">
    <source>
        <dbReference type="ARBA" id="ARBA00022552"/>
    </source>
</evidence>
<organism evidence="8">
    <name type="scientific">Candidatus Berkiella aquae</name>
    <dbReference type="NCBI Taxonomy" id="295108"/>
    <lineage>
        <taxon>Bacteria</taxon>
        <taxon>Pseudomonadati</taxon>
        <taxon>Pseudomonadota</taxon>
        <taxon>Gammaproteobacteria</taxon>
        <taxon>Candidatus Berkiellales</taxon>
        <taxon>Candidatus Berkiellaceae</taxon>
        <taxon>Candidatus Berkiella</taxon>
    </lineage>
</organism>
<evidence type="ECO:0000313" key="8">
    <source>
        <dbReference type="EMBL" id="KRG19738.1"/>
    </source>
</evidence>
<dbReference type="Gene3D" id="3.40.50.150">
    <property type="entry name" value="Vaccinia Virus protein VP39"/>
    <property type="match status" value="1"/>
</dbReference>
<dbReference type="GO" id="GO:0070475">
    <property type="term" value="P:rRNA base methylation"/>
    <property type="evidence" value="ECO:0007669"/>
    <property type="project" value="UniProtKB-UniRule"/>
</dbReference>
<dbReference type="PATRIC" id="fig|1590043.3.peg.2763"/>
<feature type="binding site" evidence="7">
    <location>
        <position position="79"/>
    </location>
    <ligand>
        <name>S-adenosyl-L-methionine</name>
        <dbReference type="ChEBI" id="CHEBI:59789"/>
    </ligand>
</feature>
<dbReference type="SUPFAM" id="SSF81799">
    <property type="entry name" value="Putative methyltransferase TM0872, insert domain"/>
    <property type="match status" value="1"/>
</dbReference>
<reference evidence="8" key="1">
    <citation type="submission" date="2015-09" db="EMBL/GenBank/DDBJ databases">
        <title>Draft Genome Sequences of Two Novel Amoeba-resistant Intranuclear Bacteria, Candidatus Berkiella cookevillensis and Candidatus Berkiella aquae.</title>
        <authorList>
            <person name="Mehari Y.T."/>
            <person name="Arivett B.A."/>
            <person name="Farone A.L."/>
            <person name="Gunderson J.H."/>
            <person name="Farone M.B."/>
        </authorList>
    </citation>
    <scope>NUCLEOTIDE SEQUENCE [LARGE SCALE GENOMIC DNA]</scope>
    <source>
        <strain evidence="8">HT99</strain>
    </source>
</reference>
<name>A0A0Q9YQQ2_9GAMM</name>
<dbReference type="HAMAP" id="MF_01007">
    <property type="entry name" value="16SrRNA_methyltr_H"/>
    <property type="match status" value="1"/>
</dbReference>
<evidence type="ECO:0000313" key="10">
    <source>
        <dbReference type="Proteomes" id="UP000051497"/>
    </source>
</evidence>
<evidence type="ECO:0000256" key="7">
    <source>
        <dbReference type="HAMAP-Rule" id="MF_01007"/>
    </source>
</evidence>
<sequence>MTAITHYPVMLDEVITALQIKPDGIYIDGTFGRGGHSQVILSQLGPKGRLLVLDKDPDAIAHAKEHIQDERLECHHACFSELWRIVKAQNLVGKIDGILLDLGVSSPQLDVGERGFSFMRDGPLDMRMDPTRGISASEWLKHAAAEDITKVLYEYGEESFAKKIAHKICTTRTQTPIETTKQLASLVAECVFVKKHQKHPATKTFQAIRIFINQEMQAIDEALNNCQELLAYQGRLAVISFHSLEDRKIKQFFRRISKVQLPKGIAIPEKDLQAPFKWVVKRQRPQEEELERNQRARSATLRVAEKALMS</sequence>
<keyword evidence="10" id="KW-1185">Reference proteome</keyword>
<comment type="function">
    <text evidence="7">Specifically methylates the N4 position of cytidine in position 1402 (C1402) of 16S rRNA.</text>
</comment>
<comment type="catalytic activity">
    <reaction evidence="7">
        <text>cytidine(1402) in 16S rRNA + S-adenosyl-L-methionine = N(4)-methylcytidine(1402) in 16S rRNA + S-adenosyl-L-homocysteine + H(+)</text>
        <dbReference type="Rhea" id="RHEA:42928"/>
        <dbReference type="Rhea" id="RHEA-COMP:10286"/>
        <dbReference type="Rhea" id="RHEA-COMP:10287"/>
        <dbReference type="ChEBI" id="CHEBI:15378"/>
        <dbReference type="ChEBI" id="CHEBI:57856"/>
        <dbReference type="ChEBI" id="CHEBI:59789"/>
        <dbReference type="ChEBI" id="CHEBI:74506"/>
        <dbReference type="ChEBI" id="CHEBI:82748"/>
        <dbReference type="EC" id="2.1.1.199"/>
    </reaction>
</comment>
<dbReference type="Proteomes" id="UP000051497">
    <property type="component" value="Unassembled WGS sequence"/>
</dbReference>
<dbReference type="InterPro" id="IPR002903">
    <property type="entry name" value="RsmH"/>
</dbReference>
<reference evidence="9" key="3">
    <citation type="submission" date="2021-06" db="EMBL/GenBank/DDBJ databases">
        <title>Genomic Description and Analysis of Intracellular Bacteria, Candidatus Berkiella cookevillensis and Candidatus Berkiella aquae.</title>
        <authorList>
            <person name="Kidane D.T."/>
            <person name="Mehari Y.T."/>
            <person name="Rice F.C."/>
            <person name="Arivett B.A."/>
            <person name="Farone A.L."/>
            <person name="Berk S.G."/>
            <person name="Farone M.B."/>
        </authorList>
    </citation>
    <scope>NUCLEOTIDE SEQUENCE</scope>
    <source>
        <strain evidence="9">HT99</strain>
    </source>
</reference>
<dbReference type="OrthoDB" id="9806637at2"/>
<keyword evidence="2 7" id="KW-0963">Cytoplasm</keyword>
<dbReference type="GO" id="GO:0071424">
    <property type="term" value="F:rRNA (cytosine-N4-)-methyltransferase activity"/>
    <property type="evidence" value="ECO:0007669"/>
    <property type="project" value="UniProtKB-UniRule"/>
</dbReference>
<dbReference type="EC" id="2.1.1.199" evidence="7"/>
<dbReference type="PANTHER" id="PTHR11265:SF0">
    <property type="entry name" value="12S RRNA N4-METHYLCYTIDINE METHYLTRANSFERASE"/>
    <property type="match status" value="1"/>
</dbReference>
<keyword evidence="6 7" id="KW-0949">S-adenosyl-L-methionine</keyword>
<dbReference type="STRING" id="295108.HT99x_02717"/>
<dbReference type="RefSeq" id="WP_075067319.1">
    <property type="nucleotide sequence ID" value="NZ_LKAJ02000001.1"/>
</dbReference>
<dbReference type="Gene3D" id="1.10.150.170">
    <property type="entry name" value="Putative methyltransferase TM0872, insert domain"/>
    <property type="match status" value="1"/>
</dbReference>
<accession>A0A0Q9YQQ2</accession>
<dbReference type="PIRSF" id="PIRSF004486">
    <property type="entry name" value="MraW"/>
    <property type="match status" value="1"/>
</dbReference>
<feature type="binding site" evidence="7">
    <location>
        <begin position="34"/>
        <end position="36"/>
    </location>
    <ligand>
        <name>S-adenosyl-L-methionine</name>
        <dbReference type="ChEBI" id="CHEBI:59789"/>
    </ligand>
</feature>
<dbReference type="GO" id="GO:0005737">
    <property type="term" value="C:cytoplasm"/>
    <property type="evidence" value="ECO:0007669"/>
    <property type="project" value="UniProtKB-SubCell"/>
</dbReference>
<evidence type="ECO:0000256" key="4">
    <source>
        <dbReference type="ARBA" id="ARBA00022603"/>
    </source>
</evidence>
<reference evidence="9" key="2">
    <citation type="journal article" date="2016" name="Genome Announc.">
        <title>Draft Genome Sequences of Two Novel Amoeba-Resistant Intranuclear Bacteria, 'Candidatus Berkiella cookevillensis' and 'Candidatus Berkiella aquae'.</title>
        <authorList>
            <person name="Mehari Y.T."/>
            <person name="Arivett B.A."/>
            <person name="Farone A.L."/>
            <person name="Gunderson J.H."/>
            <person name="Farone M.B."/>
        </authorList>
    </citation>
    <scope>NUCLEOTIDE SEQUENCE</scope>
    <source>
        <strain evidence="9">HT99</strain>
    </source>
</reference>
<feature type="binding site" evidence="7">
    <location>
        <position position="54"/>
    </location>
    <ligand>
        <name>S-adenosyl-L-methionine</name>
        <dbReference type="ChEBI" id="CHEBI:59789"/>
    </ligand>
</feature>
<feature type="binding site" evidence="7">
    <location>
        <position position="108"/>
    </location>
    <ligand>
        <name>S-adenosyl-L-methionine</name>
        <dbReference type="ChEBI" id="CHEBI:59789"/>
    </ligand>
</feature>
<feature type="binding site" evidence="7">
    <location>
        <position position="101"/>
    </location>
    <ligand>
        <name>S-adenosyl-L-methionine</name>
        <dbReference type="ChEBI" id="CHEBI:59789"/>
    </ligand>
</feature>
<dbReference type="FunFam" id="1.10.150.170:FF:000001">
    <property type="entry name" value="Ribosomal RNA small subunit methyltransferase H"/>
    <property type="match status" value="1"/>
</dbReference>
<dbReference type="EMBL" id="LKAJ02000001">
    <property type="protein sequence ID" value="MCS5710799.1"/>
    <property type="molecule type" value="Genomic_DNA"/>
</dbReference>
<protein>
    <recommendedName>
        <fullName evidence="7">Ribosomal RNA small subunit methyltransferase H</fullName>
        <ecNumber evidence="7">2.1.1.199</ecNumber>
    </recommendedName>
    <alternativeName>
        <fullName evidence="7">16S rRNA m(4)C1402 methyltransferase</fullName>
    </alternativeName>
    <alternativeName>
        <fullName evidence="7">rRNA (cytosine-N(4)-)-methyltransferase RsmH</fullName>
    </alternativeName>
</protein>
<dbReference type="EMBL" id="LKAJ01000015">
    <property type="protein sequence ID" value="KRG19738.1"/>
    <property type="molecule type" value="Genomic_DNA"/>
</dbReference>
<dbReference type="SUPFAM" id="SSF53335">
    <property type="entry name" value="S-adenosyl-L-methionine-dependent methyltransferases"/>
    <property type="match status" value="1"/>
</dbReference>
<keyword evidence="4 7" id="KW-0489">Methyltransferase</keyword>
<dbReference type="Pfam" id="PF01795">
    <property type="entry name" value="Methyltransf_5"/>
    <property type="match status" value="1"/>
</dbReference>
<dbReference type="InterPro" id="IPR029063">
    <property type="entry name" value="SAM-dependent_MTases_sf"/>
</dbReference>
<comment type="similarity">
    <text evidence="1 7">Belongs to the methyltransferase superfamily. RsmH family.</text>
</comment>
<comment type="caution">
    <text evidence="8">The sequence shown here is derived from an EMBL/GenBank/DDBJ whole genome shotgun (WGS) entry which is preliminary data.</text>
</comment>